<keyword evidence="2" id="KW-0238">DNA-binding</keyword>
<dbReference type="Pfam" id="PF12833">
    <property type="entry name" value="HTH_18"/>
    <property type="match status" value="1"/>
</dbReference>
<evidence type="ECO:0000313" key="5">
    <source>
        <dbReference type="EMBL" id="PSY35145.1"/>
    </source>
</evidence>
<dbReference type="PANTHER" id="PTHR47504:SF2">
    <property type="entry name" value="REGULATORY PROTEIN SOXS"/>
    <property type="match status" value="1"/>
</dbReference>
<comment type="caution">
    <text evidence="5">The sequence shown here is derived from an EMBL/GenBank/DDBJ whole genome shotgun (WGS) entry which is preliminary data.</text>
</comment>
<dbReference type="PROSITE" id="PS01124">
    <property type="entry name" value="HTH_ARAC_FAMILY_2"/>
    <property type="match status" value="1"/>
</dbReference>
<protein>
    <submittedName>
        <fullName evidence="5">AraC family transcriptional regulator</fullName>
    </submittedName>
</protein>
<dbReference type="SMART" id="SM00342">
    <property type="entry name" value="HTH_ARAC"/>
    <property type="match status" value="1"/>
</dbReference>
<dbReference type="Proteomes" id="UP000240382">
    <property type="component" value="Unassembled WGS sequence"/>
</dbReference>
<name>A0ABX5HBC2_ESCAL</name>
<dbReference type="EMBL" id="PYQT01000082">
    <property type="protein sequence ID" value="PSY35145.1"/>
    <property type="molecule type" value="Genomic_DNA"/>
</dbReference>
<dbReference type="RefSeq" id="WP_076742856.1">
    <property type="nucleotide sequence ID" value="NZ_BJCZ01000066.1"/>
</dbReference>
<dbReference type="SUPFAM" id="SSF46689">
    <property type="entry name" value="Homeodomain-like"/>
    <property type="match status" value="2"/>
</dbReference>
<keyword evidence="6" id="KW-1185">Reference proteome</keyword>
<evidence type="ECO:0000313" key="6">
    <source>
        <dbReference type="Proteomes" id="UP000240382"/>
    </source>
</evidence>
<dbReference type="InterPro" id="IPR018062">
    <property type="entry name" value="HTH_AraC-typ_CS"/>
</dbReference>
<dbReference type="InterPro" id="IPR020449">
    <property type="entry name" value="Tscrpt_reg_AraC-type_HTH"/>
</dbReference>
<dbReference type="InterPro" id="IPR009057">
    <property type="entry name" value="Homeodomain-like_sf"/>
</dbReference>
<reference evidence="5 6" key="1">
    <citation type="submission" date="2018-03" db="EMBL/GenBank/DDBJ databases">
        <title>Whole Genome Sequencing of Escherichia coli isolates from wildlife.</title>
        <authorList>
            <person name="Whitehouse C.A."/>
            <person name="Lacher D.W."/>
            <person name="Mammel M.K."/>
            <person name="Barnaba T."/>
            <person name="Lorch J.M."/>
        </authorList>
    </citation>
    <scope>NUCLEOTIDE SEQUENCE [LARGE SCALE GENOMIC DNA]</scope>
    <source>
        <strain evidence="5 6">20507-2</strain>
    </source>
</reference>
<dbReference type="PRINTS" id="PR00032">
    <property type="entry name" value="HTHARAC"/>
</dbReference>
<accession>A0ABX5HBC2</accession>
<dbReference type="PANTHER" id="PTHR47504">
    <property type="entry name" value="RIGHT ORIGIN-BINDING PROTEIN"/>
    <property type="match status" value="1"/>
</dbReference>
<feature type="domain" description="HTH araC/xylS-type" evidence="4">
    <location>
        <begin position="9"/>
        <end position="107"/>
    </location>
</feature>
<organism evidence="5 6">
    <name type="scientific">Escherichia albertii</name>
    <dbReference type="NCBI Taxonomy" id="208962"/>
    <lineage>
        <taxon>Bacteria</taxon>
        <taxon>Pseudomonadati</taxon>
        <taxon>Pseudomonadota</taxon>
        <taxon>Gammaproteobacteria</taxon>
        <taxon>Enterobacterales</taxon>
        <taxon>Enterobacteriaceae</taxon>
        <taxon>Escherichia</taxon>
    </lineage>
</organism>
<keyword evidence="3" id="KW-0804">Transcription</keyword>
<gene>
    <name evidence="5" type="ORF">C7B09_25615</name>
</gene>
<dbReference type="Gene3D" id="1.10.10.60">
    <property type="entry name" value="Homeodomain-like"/>
    <property type="match status" value="2"/>
</dbReference>
<dbReference type="InterPro" id="IPR018060">
    <property type="entry name" value="HTH_AraC"/>
</dbReference>
<evidence type="ECO:0000259" key="4">
    <source>
        <dbReference type="PROSITE" id="PS01124"/>
    </source>
</evidence>
<dbReference type="InterPro" id="IPR050959">
    <property type="entry name" value="MarA-like"/>
</dbReference>
<dbReference type="PROSITE" id="PS00041">
    <property type="entry name" value="HTH_ARAC_FAMILY_1"/>
    <property type="match status" value="1"/>
</dbReference>
<evidence type="ECO:0000256" key="2">
    <source>
        <dbReference type="ARBA" id="ARBA00023125"/>
    </source>
</evidence>
<evidence type="ECO:0000256" key="1">
    <source>
        <dbReference type="ARBA" id="ARBA00023015"/>
    </source>
</evidence>
<keyword evidence="1" id="KW-0805">Transcription regulation</keyword>
<sequence>MNISSQVVSNIVDWIDNNTEKPLQIKDVAEHAGYSIRHFQRIFSCYHGVSPGRYIRERRLNLAAQLLLNTDMSVYEICLKYGFSSQQAFTRMFTRLFRCSPALYRIKFRAGNGKSMPSH</sequence>
<proteinExistence type="predicted"/>
<evidence type="ECO:0000256" key="3">
    <source>
        <dbReference type="ARBA" id="ARBA00023163"/>
    </source>
</evidence>